<protein>
    <recommendedName>
        <fullName evidence="6">Ankyrin repeat domain-containing protein</fullName>
    </recommendedName>
</protein>
<dbReference type="GO" id="GO:0004842">
    <property type="term" value="F:ubiquitin-protein transferase activity"/>
    <property type="evidence" value="ECO:0007669"/>
    <property type="project" value="TreeGrafter"/>
</dbReference>
<feature type="repeat" description="ANK" evidence="3">
    <location>
        <begin position="157"/>
        <end position="190"/>
    </location>
</feature>
<evidence type="ECO:0000313" key="5">
    <source>
        <dbReference type="Proteomes" id="UP000636453"/>
    </source>
</evidence>
<evidence type="ECO:0000256" key="2">
    <source>
        <dbReference type="ARBA" id="ARBA00023043"/>
    </source>
</evidence>
<dbReference type="GO" id="GO:0085020">
    <property type="term" value="P:protein K6-linked ubiquitination"/>
    <property type="evidence" value="ECO:0007669"/>
    <property type="project" value="TreeGrafter"/>
</dbReference>
<evidence type="ECO:0000313" key="4">
    <source>
        <dbReference type="EMBL" id="GHE40903.1"/>
    </source>
</evidence>
<dbReference type="Proteomes" id="UP000636453">
    <property type="component" value="Unassembled WGS sequence"/>
</dbReference>
<dbReference type="SMART" id="SM00248">
    <property type="entry name" value="ANK"/>
    <property type="match status" value="4"/>
</dbReference>
<name>A0A918Z925_9GAMM</name>
<dbReference type="InterPro" id="IPR002110">
    <property type="entry name" value="Ankyrin_rpt"/>
</dbReference>
<dbReference type="Pfam" id="PF12796">
    <property type="entry name" value="Ank_2"/>
    <property type="match status" value="1"/>
</dbReference>
<dbReference type="Gene3D" id="1.25.40.20">
    <property type="entry name" value="Ankyrin repeat-containing domain"/>
    <property type="match status" value="1"/>
</dbReference>
<dbReference type="SUPFAM" id="SSF48403">
    <property type="entry name" value="Ankyrin repeat"/>
    <property type="match status" value="1"/>
</dbReference>
<evidence type="ECO:0008006" key="6">
    <source>
        <dbReference type="Google" id="ProtNLM"/>
    </source>
</evidence>
<keyword evidence="5" id="KW-1185">Reference proteome</keyword>
<evidence type="ECO:0000256" key="1">
    <source>
        <dbReference type="ARBA" id="ARBA00022737"/>
    </source>
</evidence>
<organism evidence="4 5">
    <name type="scientific">Vulcaniibacterium thermophilum</name>
    <dbReference type="NCBI Taxonomy" id="1169913"/>
    <lineage>
        <taxon>Bacteria</taxon>
        <taxon>Pseudomonadati</taxon>
        <taxon>Pseudomonadota</taxon>
        <taxon>Gammaproteobacteria</taxon>
        <taxon>Lysobacterales</taxon>
        <taxon>Lysobacteraceae</taxon>
        <taxon>Vulcaniibacterium</taxon>
    </lineage>
</organism>
<dbReference type="PROSITE" id="PS50088">
    <property type="entry name" value="ANK_REPEAT"/>
    <property type="match status" value="1"/>
</dbReference>
<dbReference type="PANTHER" id="PTHR24171:SF8">
    <property type="entry name" value="BRCA1-ASSOCIATED RING DOMAIN PROTEIN 1"/>
    <property type="match status" value="1"/>
</dbReference>
<proteinExistence type="predicted"/>
<accession>A0A918Z925</accession>
<keyword evidence="2 3" id="KW-0040">ANK repeat</keyword>
<dbReference type="InterPro" id="IPR036770">
    <property type="entry name" value="Ankyrin_rpt-contain_sf"/>
</dbReference>
<dbReference type="AlphaFoldDB" id="A0A918Z925"/>
<evidence type="ECO:0000256" key="3">
    <source>
        <dbReference type="PROSITE-ProRule" id="PRU00023"/>
    </source>
</evidence>
<reference evidence="4" key="2">
    <citation type="submission" date="2020-09" db="EMBL/GenBank/DDBJ databases">
        <authorList>
            <person name="Sun Q."/>
            <person name="Kim S."/>
        </authorList>
    </citation>
    <scope>NUCLEOTIDE SEQUENCE</scope>
    <source>
        <strain evidence="4">KCTC 32020</strain>
    </source>
</reference>
<sequence length="291" mass="32960">MRSIVLRVAGLLLAAVLVTACDALLPLGWQSSFPVDQDFPGNRKAQELAIAAERGDVAEVRRLMKEEGVDPDRIFSVDGMPLLAWPILTRNPAGLKAMLENGADPNAKMPHRARHVNADFRDRYHNNAMVWAAKADDPIYLKLLLDHGGNPNTRNSNDETLLLQAFLAGNQWENVKLLVERGADVNARSQGSTILGDYVGRGAFREAYWLLQHGADPRLNFLRAPDASKDQSHIVDEIFWLPVAPEQVEWQRRCQQWLLEHGIERPPLPHRIREMRKRFGLPYEEHQIPLL</sequence>
<dbReference type="PANTHER" id="PTHR24171">
    <property type="entry name" value="ANKYRIN REPEAT DOMAIN-CONTAINING PROTEIN 39-RELATED"/>
    <property type="match status" value="1"/>
</dbReference>
<dbReference type="EMBL" id="BNCF01000015">
    <property type="protein sequence ID" value="GHE40903.1"/>
    <property type="molecule type" value="Genomic_DNA"/>
</dbReference>
<comment type="caution">
    <text evidence="4">The sequence shown here is derived from an EMBL/GenBank/DDBJ whole genome shotgun (WGS) entry which is preliminary data.</text>
</comment>
<dbReference type="PROSITE" id="PS51257">
    <property type="entry name" value="PROKAR_LIPOPROTEIN"/>
    <property type="match status" value="1"/>
</dbReference>
<gene>
    <name evidence="4" type="ORF">GCM10007167_23530</name>
</gene>
<keyword evidence="1" id="KW-0677">Repeat</keyword>
<dbReference type="RefSeq" id="WP_229814956.1">
    <property type="nucleotide sequence ID" value="NZ_BNCF01000015.1"/>
</dbReference>
<reference evidence="4" key="1">
    <citation type="journal article" date="2014" name="Int. J. Syst. Evol. Microbiol.">
        <title>Complete genome sequence of Corynebacterium casei LMG S-19264T (=DSM 44701T), isolated from a smear-ripened cheese.</title>
        <authorList>
            <consortium name="US DOE Joint Genome Institute (JGI-PGF)"/>
            <person name="Walter F."/>
            <person name="Albersmeier A."/>
            <person name="Kalinowski J."/>
            <person name="Ruckert C."/>
        </authorList>
    </citation>
    <scope>NUCLEOTIDE SEQUENCE</scope>
    <source>
        <strain evidence="4">KCTC 32020</strain>
    </source>
</reference>